<reference evidence="1" key="1">
    <citation type="submission" date="2014-11" db="EMBL/GenBank/DDBJ databases">
        <authorList>
            <person name="Amaro Gonzalez C."/>
        </authorList>
    </citation>
    <scope>NUCLEOTIDE SEQUENCE</scope>
</reference>
<protein>
    <submittedName>
        <fullName evidence="1">Uncharacterized protein</fullName>
    </submittedName>
</protein>
<name>A0A0E9PGX6_ANGAN</name>
<reference evidence="1" key="2">
    <citation type="journal article" date="2015" name="Fish Shellfish Immunol.">
        <title>Early steps in the European eel (Anguilla anguilla)-Vibrio vulnificus interaction in the gills: Role of the RtxA13 toxin.</title>
        <authorList>
            <person name="Callol A."/>
            <person name="Pajuelo D."/>
            <person name="Ebbesson L."/>
            <person name="Teles M."/>
            <person name="MacKenzie S."/>
            <person name="Amaro C."/>
        </authorList>
    </citation>
    <scope>NUCLEOTIDE SEQUENCE</scope>
</reference>
<dbReference type="AlphaFoldDB" id="A0A0E9PGX6"/>
<organism evidence="1">
    <name type="scientific">Anguilla anguilla</name>
    <name type="common">European freshwater eel</name>
    <name type="synonym">Muraena anguilla</name>
    <dbReference type="NCBI Taxonomy" id="7936"/>
    <lineage>
        <taxon>Eukaryota</taxon>
        <taxon>Metazoa</taxon>
        <taxon>Chordata</taxon>
        <taxon>Craniata</taxon>
        <taxon>Vertebrata</taxon>
        <taxon>Euteleostomi</taxon>
        <taxon>Actinopterygii</taxon>
        <taxon>Neopterygii</taxon>
        <taxon>Teleostei</taxon>
        <taxon>Anguilliformes</taxon>
        <taxon>Anguillidae</taxon>
        <taxon>Anguilla</taxon>
    </lineage>
</organism>
<accession>A0A0E9PGX6</accession>
<sequence>MQGLPPFSSLRVSHLYRTEQKYPKCYKLTADYAFAC</sequence>
<dbReference type="EMBL" id="GBXM01104716">
    <property type="protein sequence ID" value="JAH03861.1"/>
    <property type="molecule type" value="Transcribed_RNA"/>
</dbReference>
<evidence type="ECO:0000313" key="1">
    <source>
        <dbReference type="EMBL" id="JAH03861.1"/>
    </source>
</evidence>
<proteinExistence type="predicted"/>